<dbReference type="SUPFAM" id="SSF56672">
    <property type="entry name" value="DNA/RNA polymerases"/>
    <property type="match status" value="1"/>
</dbReference>
<reference evidence="2" key="1">
    <citation type="journal article" date="2023" name="Science">
        <title>Genome structures resolve the early diversification of teleost fishes.</title>
        <authorList>
            <person name="Parey E."/>
            <person name="Louis A."/>
            <person name="Montfort J."/>
            <person name="Bouchez O."/>
            <person name="Roques C."/>
            <person name="Iampietro C."/>
            <person name="Lluch J."/>
            <person name="Castinel A."/>
            <person name="Donnadieu C."/>
            <person name="Desvignes T."/>
            <person name="Floi Bucao C."/>
            <person name="Jouanno E."/>
            <person name="Wen M."/>
            <person name="Mejri S."/>
            <person name="Dirks R."/>
            <person name="Jansen H."/>
            <person name="Henkel C."/>
            <person name="Chen W.J."/>
            <person name="Zahm M."/>
            <person name="Cabau C."/>
            <person name="Klopp C."/>
            <person name="Thompson A.W."/>
            <person name="Robinson-Rechavi M."/>
            <person name="Braasch I."/>
            <person name="Lecointre G."/>
            <person name="Bobe J."/>
            <person name="Postlethwait J.H."/>
            <person name="Berthelot C."/>
            <person name="Roest Crollius H."/>
            <person name="Guiguen Y."/>
        </authorList>
    </citation>
    <scope>NUCLEOTIDE SEQUENCE</scope>
    <source>
        <strain evidence="2">NC1722</strain>
    </source>
</reference>
<evidence type="ECO:0000259" key="1">
    <source>
        <dbReference type="Pfam" id="PF17919"/>
    </source>
</evidence>
<dbReference type="InterPro" id="IPR041577">
    <property type="entry name" value="RT_RNaseH_2"/>
</dbReference>
<dbReference type="Proteomes" id="UP001221898">
    <property type="component" value="Unassembled WGS sequence"/>
</dbReference>
<accession>A0AAD7WW86</accession>
<dbReference type="InterPro" id="IPR043502">
    <property type="entry name" value="DNA/RNA_pol_sf"/>
</dbReference>
<feature type="domain" description="Reverse transcriptase/retrotransposon-derived protein RNase H-like" evidence="1">
    <location>
        <begin position="2"/>
        <end position="37"/>
    </location>
</feature>
<evidence type="ECO:0000313" key="2">
    <source>
        <dbReference type="EMBL" id="KAJ8410549.1"/>
    </source>
</evidence>
<proteinExistence type="predicted"/>
<name>A0AAD7WW86_9TELE</name>
<dbReference type="AlphaFoldDB" id="A0AAD7WW86"/>
<dbReference type="Pfam" id="PF17919">
    <property type="entry name" value="RT_RNaseH_2"/>
    <property type="match status" value="1"/>
</dbReference>
<comment type="caution">
    <text evidence="2">The sequence shown here is derived from an EMBL/GenBank/DDBJ whole genome shotgun (WGS) entry which is preliminary data.</text>
</comment>
<gene>
    <name evidence="2" type="ORF">AAFF_G00194530</name>
</gene>
<evidence type="ECO:0000313" key="3">
    <source>
        <dbReference type="Proteomes" id="UP001221898"/>
    </source>
</evidence>
<sequence length="77" mass="8498">MAPVLAYPDVNRPFIINTDASYVGIGAVLSQRGNSGEQAFDKEADWLPLTPLQIQERLQVAHEFTRQAQASSGVRQK</sequence>
<protein>
    <recommendedName>
        <fullName evidence="1">Reverse transcriptase/retrotransposon-derived protein RNase H-like domain-containing protein</fullName>
    </recommendedName>
</protein>
<dbReference type="EMBL" id="JAINUG010000026">
    <property type="protein sequence ID" value="KAJ8410549.1"/>
    <property type="molecule type" value="Genomic_DNA"/>
</dbReference>
<organism evidence="2 3">
    <name type="scientific">Aldrovandia affinis</name>
    <dbReference type="NCBI Taxonomy" id="143900"/>
    <lineage>
        <taxon>Eukaryota</taxon>
        <taxon>Metazoa</taxon>
        <taxon>Chordata</taxon>
        <taxon>Craniata</taxon>
        <taxon>Vertebrata</taxon>
        <taxon>Euteleostomi</taxon>
        <taxon>Actinopterygii</taxon>
        <taxon>Neopterygii</taxon>
        <taxon>Teleostei</taxon>
        <taxon>Notacanthiformes</taxon>
        <taxon>Halosauridae</taxon>
        <taxon>Aldrovandia</taxon>
    </lineage>
</organism>
<keyword evidence="3" id="KW-1185">Reference proteome</keyword>